<dbReference type="PROSITE" id="PS51194">
    <property type="entry name" value="HELICASE_CTER"/>
    <property type="match status" value="1"/>
</dbReference>
<dbReference type="Pfam" id="PF08148">
    <property type="entry name" value="DSHCT"/>
    <property type="match status" value="1"/>
</dbReference>
<sequence>MVRVCSSPYTSTAHSADFEMFPFELSDFQKYAIEAIVEGNNCLVTAHTGSGKTLPAEFALQHFVERGKKVVYTSPIKALSNQKFYEFQNKYPHISFGLFTGDIKTNPEADVLIMTTEILMNKLFLKDQQTKTQMDFELDIDNDLACVVFDEVHYINDRDRGQNWEKTILMLPKHIQMVMLSATIDAPENFAAWCEKGRSNEVYLCSTEHRIVPLGHYGFLTTNESLYKSIKDESQKKEIKKEMDKLILLKDYKGVYNEVGYLKINKYIKLLEEKKVFVKRMHALNNLSLFLRNNKMLPAIIFVFSRKQVEQCAREVTVPLLEDDSKVPYIVKKECDQIMRKLPNHEEYMNLKEYTDLIKLLEKGIGIHHSGMLPVLREIVELMISKKYIKMLFATESFAIGLDCPIKTAVFSGLTKFDGQQMRYVLPHEYTQMAGRAGRRGIDKIGYVVHCNNLFPLPSQTQYKQIMCGIPQKLVSKYKIGYNLILSLLSSGKTRDFHTFSENAMVYNDIDNSIKKQQNKIDELRIKIEMKHKSVTMLQTPYDDCINYIELQKKLPNLKNKHRKQAERTMKTLVDQYRKILQDVEHVKEIDELNKAEKMEMDSLQYLESYIYEQSNRVCNVLERREYIENIEGGYKLTEKGGLASQIAEVHSLIMTEMLLSTNYFEAYSVEQIVEFLSIFTDVKVKSDIKAATPLDKTEIKSLIFDVMRKNDVYSLLESDERLDTGIVYGSHNLDIYTYMEDWCNATNEVQCKIVLKTMEENKEISTGEFSKALLKISTIAKEMYNACYEKDEYDLCKKLLEVDGKIMKFIVTNQSLYV</sequence>
<evidence type="ECO:0000256" key="2">
    <source>
        <dbReference type="ARBA" id="ARBA00022801"/>
    </source>
</evidence>
<dbReference type="PANTHER" id="PTHR12131">
    <property type="entry name" value="ATP-DEPENDENT RNA AND DNA HELICASE"/>
    <property type="match status" value="1"/>
</dbReference>
<dbReference type="GO" id="GO:0070478">
    <property type="term" value="P:nuclear-transcribed mRNA catabolic process, 3'-5' exonucleolytic nonsense-mediated decay"/>
    <property type="evidence" value="ECO:0007669"/>
    <property type="project" value="TreeGrafter"/>
</dbReference>
<keyword evidence="5" id="KW-0175">Coiled coil</keyword>
<dbReference type="InterPro" id="IPR027417">
    <property type="entry name" value="P-loop_NTPase"/>
</dbReference>
<dbReference type="AlphaFoldDB" id="A0A6C0C3G9"/>
<dbReference type="PROSITE" id="PS51192">
    <property type="entry name" value="HELICASE_ATP_BIND_1"/>
    <property type="match status" value="1"/>
</dbReference>
<name>A0A6C0C3G9_9ZZZZ</name>
<feature type="coiled-coil region" evidence="5">
    <location>
        <begin position="507"/>
        <end position="583"/>
    </location>
</feature>
<organism evidence="8">
    <name type="scientific">viral metagenome</name>
    <dbReference type="NCBI Taxonomy" id="1070528"/>
    <lineage>
        <taxon>unclassified sequences</taxon>
        <taxon>metagenomes</taxon>
        <taxon>organismal metagenomes</taxon>
    </lineage>
</organism>
<dbReference type="GO" id="GO:0016787">
    <property type="term" value="F:hydrolase activity"/>
    <property type="evidence" value="ECO:0007669"/>
    <property type="project" value="UniProtKB-KW"/>
</dbReference>
<dbReference type="SUPFAM" id="SSF52540">
    <property type="entry name" value="P-loop containing nucleoside triphosphate hydrolases"/>
    <property type="match status" value="1"/>
</dbReference>
<keyword evidence="3" id="KW-0347">Helicase</keyword>
<dbReference type="Pfam" id="PF00270">
    <property type="entry name" value="DEAD"/>
    <property type="match status" value="1"/>
</dbReference>
<dbReference type="GO" id="GO:0005524">
    <property type="term" value="F:ATP binding"/>
    <property type="evidence" value="ECO:0007669"/>
    <property type="project" value="UniProtKB-KW"/>
</dbReference>
<dbReference type="GO" id="GO:0003676">
    <property type="term" value="F:nucleic acid binding"/>
    <property type="evidence" value="ECO:0007669"/>
    <property type="project" value="InterPro"/>
</dbReference>
<dbReference type="PANTHER" id="PTHR12131:SF1">
    <property type="entry name" value="ATP-DEPENDENT RNA HELICASE SUPV3L1, MITOCHONDRIAL-RELATED"/>
    <property type="match status" value="1"/>
</dbReference>
<dbReference type="InterPro" id="IPR001650">
    <property type="entry name" value="Helicase_C-like"/>
</dbReference>
<evidence type="ECO:0000256" key="3">
    <source>
        <dbReference type="ARBA" id="ARBA00022806"/>
    </source>
</evidence>
<dbReference type="Gene3D" id="3.40.50.300">
    <property type="entry name" value="P-loop containing nucleotide triphosphate hydrolases"/>
    <property type="match status" value="2"/>
</dbReference>
<dbReference type="InterPro" id="IPR050699">
    <property type="entry name" value="RNA-DNA_Helicase"/>
</dbReference>
<feature type="domain" description="Helicase ATP-binding" evidence="6">
    <location>
        <begin position="33"/>
        <end position="202"/>
    </location>
</feature>
<evidence type="ECO:0000256" key="1">
    <source>
        <dbReference type="ARBA" id="ARBA00022741"/>
    </source>
</evidence>
<dbReference type="InterPro" id="IPR014001">
    <property type="entry name" value="Helicase_ATP-bd"/>
</dbReference>
<evidence type="ECO:0000256" key="4">
    <source>
        <dbReference type="ARBA" id="ARBA00022840"/>
    </source>
</evidence>
<dbReference type="CDD" id="cd18795">
    <property type="entry name" value="SF2_C_Ski2"/>
    <property type="match status" value="1"/>
</dbReference>
<dbReference type="SMART" id="SM00490">
    <property type="entry name" value="HELICc"/>
    <property type="match status" value="1"/>
</dbReference>
<evidence type="ECO:0000313" key="8">
    <source>
        <dbReference type="EMBL" id="QHS98334.1"/>
    </source>
</evidence>
<dbReference type="Gene3D" id="1.10.3380.30">
    <property type="match status" value="1"/>
</dbReference>
<keyword evidence="4" id="KW-0067">ATP-binding</keyword>
<protein>
    <recommendedName>
        <fullName evidence="9">Helicase</fullName>
    </recommendedName>
</protein>
<dbReference type="InterPro" id="IPR012961">
    <property type="entry name" value="Ski2/MTR4_C"/>
</dbReference>
<evidence type="ECO:0000259" key="7">
    <source>
        <dbReference type="PROSITE" id="PS51194"/>
    </source>
</evidence>
<proteinExistence type="predicted"/>
<reference evidence="8" key="1">
    <citation type="journal article" date="2020" name="Nature">
        <title>Giant virus diversity and host interactions through global metagenomics.</title>
        <authorList>
            <person name="Schulz F."/>
            <person name="Roux S."/>
            <person name="Paez-Espino D."/>
            <person name="Jungbluth S."/>
            <person name="Walsh D.A."/>
            <person name="Denef V.J."/>
            <person name="McMahon K.D."/>
            <person name="Konstantinidis K.T."/>
            <person name="Eloe-Fadrosh E.A."/>
            <person name="Kyrpides N.C."/>
            <person name="Woyke T."/>
        </authorList>
    </citation>
    <scope>NUCLEOTIDE SEQUENCE</scope>
    <source>
        <strain evidence="8">GVMAG-M-3300020182-84</strain>
    </source>
</reference>
<feature type="domain" description="Helicase C-terminal" evidence="7">
    <location>
        <begin position="263"/>
        <end position="478"/>
    </location>
</feature>
<evidence type="ECO:0008006" key="9">
    <source>
        <dbReference type="Google" id="ProtNLM"/>
    </source>
</evidence>
<dbReference type="SMART" id="SM00487">
    <property type="entry name" value="DEXDc"/>
    <property type="match status" value="1"/>
</dbReference>
<dbReference type="InterPro" id="IPR011545">
    <property type="entry name" value="DEAD/DEAH_box_helicase_dom"/>
</dbReference>
<keyword evidence="2" id="KW-0378">Hydrolase</keyword>
<accession>A0A6C0C3G9</accession>
<dbReference type="GO" id="GO:0055087">
    <property type="term" value="C:Ski complex"/>
    <property type="evidence" value="ECO:0007669"/>
    <property type="project" value="TreeGrafter"/>
</dbReference>
<keyword evidence="1" id="KW-0547">Nucleotide-binding</keyword>
<dbReference type="GO" id="GO:0004386">
    <property type="term" value="F:helicase activity"/>
    <property type="evidence" value="ECO:0007669"/>
    <property type="project" value="UniProtKB-KW"/>
</dbReference>
<evidence type="ECO:0000256" key="5">
    <source>
        <dbReference type="SAM" id="Coils"/>
    </source>
</evidence>
<evidence type="ECO:0000259" key="6">
    <source>
        <dbReference type="PROSITE" id="PS51192"/>
    </source>
</evidence>
<dbReference type="EMBL" id="MN739314">
    <property type="protein sequence ID" value="QHS98334.1"/>
    <property type="molecule type" value="Genomic_DNA"/>
</dbReference>